<evidence type="ECO:0000313" key="3">
    <source>
        <dbReference type="Proteomes" id="UP001363151"/>
    </source>
</evidence>
<keyword evidence="3" id="KW-1185">Reference proteome</keyword>
<gene>
    <name evidence="2" type="ORF">SO694_00106075</name>
</gene>
<comment type="caution">
    <text evidence="2">The sequence shown here is derived from an EMBL/GenBank/DDBJ whole genome shotgun (WGS) entry which is preliminary data.</text>
</comment>
<dbReference type="Proteomes" id="UP001363151">
    <property type="component" value="Unassembled WGS sequence"/>
</dbReference>
<name>A0ABR1FMQ9_AURAN</name>
<evidence type="ECO:0000256" key="1">
    <source>
        <dbReference type="SAM" id="Phobius"/>
    </source>
</evidence>
<feature type="transmembrane region" description="Helical" evidence="1">
    <location>
        <begin position="168"/>
        <end position="195"/>
    </location>
</feature>
<organism evidence="2 3">
    <name type="scientific">Aureococcus anophagefferens</name>
    <name type="common">Harmful bloom alga</name>
    <dbReference type="NCBI Taxonomy" id="44056"/>
    <lineage>
        <taxon>Eukaryota</taxon>
        <taxon>Sar</taxon>
        <taxon>Stramenopiles</taxon>
        <taxon>Ochrophyta</taxon>
        <taxon>Pelagophyceae</taxon>
        <taxon>Pelagomonadales</taxon>
        <taxon>Pelagomonadaceae</taxon>
        <taxon>Aureococcus</taxon>
    </lineage>
</organism>
<keyword evidence="1" id="KW-0472">Membrane</keyword>
<accession>A0ABR1FMQ9</accession>
<keyword evidence="1" id="KW-0812">Transmembrane</keyword>
<dbReference type="EMBL" id="JBBJCI010000357">
    <property type="protein sequence ID" value="KAK7233675.1"/>
    <property type="molecule type" value="Genomic_DNA"/>
</dbReference>
<evidence type="ECO:0000313" key="2">
    <source>
        <dbReference type="EMBL" id="KAK7233675.1"/>
    </source>
</evidence>
<sequence length="223" mass="24290">MAADELHKFDPAKHKHRRVWVAVAATLLALQAALAVRFVQVSVRQEKQRHLDDEDFDFLGVVCNVAASTATSGGYAYYFAVPGVTNLSFAYDNETSADAWAAAGYKLSKTIEADDDDPTPDKKAIGELSGCWAPKKTVDETFDCGDDADCYKIFDPDDDLKHAGKHWFFFRAIGLFFGAVALFFTVFLVAFFAFVSGGFRAAPEGGGDDAEVELHKGAPEAEV</sequence>
<keyword evidence="1" id="KW-1133">Transmembrane helix</keyword>
<proteinExistence type="predicted"/>
<feature type="transmembrane region" description="Helical" evidence="1">
    <location>
        <begin position="20"/>
        <end position="39"/>
    </location>
</feature>
<protein>
    <submittedName>
        <fullName evidence="2">Uncharacterized protein</fullName>
    </submittedName>
</protein>
<reference evidence="2 3" key="1">
    <citation type="submission" date="2024-03" db="EMBL/GenBank/DDBJ databases">
        <title>Aureococcus anophagefferens CCMP1851 and Kratosvirus quantuckense: Draft genome of a second virus-susceptible host strain in the model system.</title>
        <authorList>
            <person name="Chase E."/>
            <person name="Truchon A.R."/>
            <person name="Schepens W."/>
            <person name="Wilhelm S.W."/>
        </authorList>
    </citation>
    <scope>NUCLEOTIDE SEQUENCE [LARGE SCALE GENOMIC DNA]</scope>
    <source>
        <strain evidence="2 3">CCMP1851</strain>
    </source>
</reference>